<dbReference type="InterPro" id="IPR000014">
    <property type="entry name" value="PAS"/>
</dbReference>
<keyword evidence="4" id="KW-0723">Serine/threonine-protein kinase</keyword>
<evidence type="ECO:0000256" key="15">
    <source>
        <dbReference type="ARBA" id="ARBA00023170"/>
    </source>
</evidence>
<dbReference type="SMART" id="SM00086">
    <property type="entry name" value="PAC"/>
    <property type="match status" value="2"/>
</dbReference>
<dbReference type="Pfam" id="PF00069">
    <property type="entry name" value="Pkinase"/>
    <property type="match status" value="1"/>
</dbReference>
<evidence type="ECO:0000259" key="21">
    <source>
        <dbReference type="PROSITE" id="PS50113"/>
    </source>
</evidence>
<comment type="cofactor">
    <cofactor evidence="1">
        <name>FMN</name>
        <dbReference type="ChEBI" id="CHEBI:58210"/>
    </cofactor>
</comment>
<keyword evidence="8" id="KW-0288">FMN</keyword>
<evidence type="ECO:0000259" key="19">
    <source>
        <dbReference type="PROSITE" id="PS50011"/>
    </source>
</evidence>
<dbReference type="InterPro" id="IPR000700">
    <property type="entry name" value="PAS-assoc_C"/>
</dbReference>
<reference evidence="22" key="1">
    <citation type="journal article" date="2016" name="Proc. Natl. Acad. Sci. U.S.A.">
        <title>Functional and topological diversity of LOV domain photoreceptors.</title>
        <authorList>
            <person name="Glantz S.T."/>
            <person name="Carpenter E.J."/>
            <person name="Melkonian M."/>
            <person name="Gardner K.H."/>
            <person name="Boyden E.S."/>
            <person name="Wong G.K."/>
            <person name="Chow B.Y."/>
        </authorList>
    </citation>
    <scope>NUCLEOTIDE SEQUENCE</scope>
    <source>
        <strain evidence="22">GRKU_2016941</strain>
    </source>
</reference>
<protein>
    <recommendedName>
        <fullName evidence="3">non-specific serine/threonine protein kinase</fullName>
        <ecNumber evidence="3">2.7.11.1</ecNumber>
    </recommendedName>
</protein>
<evidence type="ECO:0000313" key="22">
    <source>
        <dbReference type="EMBL" id="AML77216.1"/>
    </source>
</evidence>
<keyword evidence="5" id="KW-0600">Photoreceptor protein</keyword>
<evidence type="ECO:0000256" key="12">
    <source>
        <dbReference type="ARBA" id="ARBA00022777"/>
    </source>
</evidence>
<dbReference type="InterPro" id="IPR008271">
    <property type="entry name" value="Ser/Thr_kinase_AS"/>
</dbReference>
<keyword evidence="7" id="KW-0285">Flavoprotein</keyword>
<keyword evidence="10" id="KW-0677">Repeat</keyword>
<dbReference type="NCBIfam" id="TIGR00229">
    <property type="entry name" value="sensory_box"/>
    <property type="match status" value="2"/>
</dbReference>
<dbReference type="Gene3D" id="1.10.510.10">
    <property type="entry name" value="Transferase(Phosphotransferase) domain 1"/>
    <property type="match status" value="1"/>
</dbReference>
<comment type="catalytic activity">
    <reaction evidence="16">
        <text>L-threonyl-[protein] + ATP = O-phospho-L-threonyl-[protein] + ADP + H(+)</text>
        <dbReference type="Rhea" id="RHEA:46608"/>
        <dbReference type="Rhea" id="RHEA-COMP:11060"/>
        <dbReference type="Rhea" id="RHEA-COMP:11605"/>
        <dbReference type="ChEBI" id="CHEBI:15378"/>
        <dbReference type="ChEBI" id="CHEBI:30013"/>
        <dbReference type="ChEBI" id="CHEBI:30616"/>
        <dbReference type="ChEBI" id="CHEBI:61977"/>
        <dbReference type="ChEBI" id="CHEBI:456216"/>
        <dbReference type="EC" id="2.7.11.1"/>
    </reaction>
</comment>
<keyword evidence="9" id="KW-0808">Transferase</keyword>
<dbReference type="SUPFAM" id="SSF56112">
    <property type="entry name" value="Protein kinase-like (PK-like)"/>
    <property type="match status" value="1"/>
</dbReference>
<evidence type="ECO:0000256" key="3">
    <source>
        <dbReference type="ARBA" id="ARBA00012513"/>
    </source>
</evidence>
<comment type="similarity">
    <text evidence="2">Belongs to the protein kinase superfamily. AGC Ser/Thr protein kinase family.</text>
</comment>
<organism evidence="22">
    <name type="scientific">Syntrichia princeps</name>
    <dbReference type="NCBI Taxonomy" id="487417"/>
    <lineage>
        <taxon>Eukaryota</taxon>
        <taxon>Viridiplantae</taxon>
        <taxon>Streptophyta</taxon>
        <taxon>Embryophyta</taxon>
        <taxon>Bryophyta</taxon>
        <taxon>Bryophytina</taxon>
        <taxon>Bryopsida</taxon>
        <taxon>Dicranidae</taxon>
        <taxon>Pottiales</taxon>
        <taxon>Pottiaceae</taxon>
        <taxon>Syntrichia</taxon>
    </lineage>
</organism>
<dbReference type="AlphaFoldDB" id="A0A126WXM3"/>
<dbReference type="InterPro" id="IPR000719">
    <property type="entry name" value="Prot_kinase_dom"/>
</dbReference>
<evidence type="ECO:0000256" key="9">
    <source>
        <dbReference type="ARBA" id="ARBA00022679"/>
    </source>
</evidence>
<keyword evidence="11 18" id="KW-0547">Nucleotide-binding</keyword>
<feature type="domain" description="PAS" evidence="20">
    <location>
        <begin position="3"/>
        <end position="76"/>
    </location>
</feature>
<keyword evidence="13 18" id="KW-0067">ATP-binding</keyword>
<dbReference type="FunFam" id="3.30.450.20:FF:000002">
    <property type="entry name" value="LOV domain-containing protein"/>
    <property type="match status" value="1"/>
</dbReference>
<dbReference type="EMBL" id="KU699211">
    <property type="protein sequence ID" value="AML77216.1"/>
    <property type="molecule type" value="mRNA"/>
</dbReference>
<dbReference type="FunFam" id="3.30.450.20:FF:000036">
    <property type="entry name" value="Putative LOV domain-containing protein"/>
    <property type="match status" value="1"/>
</dbReference>
<dbReference type="Gene3D" id="3.30.200.20">
    <property type="entry name" value="Phosphorylase Kinase, domain 1"/>
    <property type="match status" value="1"/>
</dbReference>
<keyword evidence="15" id="KW-0675">Receptor</keyword>
<name>A0A126WXM3_9BRYO</name>
<comment type="catalytic activity">
    <reaction evidence="17">
        <text>L-seryl-[protein] + ATP = O-phospho-L-seryl-[protein] + ADP + H(+)</text>
        <dbReference type="Rhea" id="RHEA:17989"/>
        <dbReference type="Rhea" id="RHEA-COMP:9863"/>
        <dbReference type="Rhea" id="RHEA-COMP:11604"/>
        <dbReference type="ChEBI" id="CHEBI:15378"/>
        <dbReference type="ChEBI" id="CHEBI:29999"/>
        <dbReference type="ChEBI" id="CHEBI:30616"/>
        <dbReference type="ChEBI" id="CHEBI:83421"/>
        <dbReference type="ChEBI" id="CHEBI:456216"/>
        <dbReference type="EC" id="2.7.11.1"/>
    </reaction>
</comment>
<dbReference type="SMART" id="SM00091">
    <property type="entry name" value="PAS"/>
    <property type="match status" value="2"/>
</dbReference>
<feature type="domain" description="PAC" evidence="21">
    <location>
        <begin position="348"/>
        <end position="402"/>
    </location>
</feature>
<dbReference type="GO" id="GO:0005524">
    <property type="term" value="F:ATP binding"/>
    <property type="evidence" value="ECO:0007669"/>
    <property type="project" value="UniProtKB-UniRule"/>
</dbReference>
<evidence type="ECO:0000256" key="2">
    <source>
        <dbReference type="ARBA" id="ARBA00009903"/>
    </source>
</evidence>
<evidence type="ECO:0000259" key="20">
    <source>
        <dbReference type="PROSITE" id="PS50112"/>
    </source>
</evidence>
<evidence type="ECO:0000256" key="17">
    <source>
        <dbReference type="ARBA" id="ARBA00048679"/>
    </source>
</evidence>
<evidence type="ECO:0000256" key="16">
    <source>
        <dbReference type="ARBA" id="ARBA00047899"/>
    </source>
</evidence>
<evidence type="ECO:0000256" key="10">
    <source>
        <dbReference type="ARBA" id="ARBA00022737"/>
    </source>
</evidence>
<dbReference type="PROSITE" id="PS00107">
    <property type="entry name" value="PROTEIN_KINASE_ATP"/>
    <property type="match status" value="1"/>
</dbReference>
<evidence type="ECO:0000256" key="6">
    <source>
        <dbReference type="ARBA" id="ARBA00022606"/>
    </source>
</evidence>
<feature type="binding site" evidence="18">
    <location>
        <position position="504"/>
    </location>
    <ligand>
        <name>ATP</name>
        <dbReference type="ChEBI" id="CHEBI:30616"/>
    </ligand>
</feature>
<dbReference type="FunFam" id="3.30.200.20:FF:000133">
    <property type="entry name" value="LOV domain-containing protein"/>
    <property type="match status" value="1"/>
</dbReference>
<dbReference type="PROSITE" id="PS50112">
    <property type="entry name" value="PAS"/>
    <property type="match status" value="2"/>
</dbReference>
<dbReference type="CDD" id="cd05574">
    <property type="entry name" value="STKc_phototropin_like"/>
    <property type="match status" value="1"/>
</dbReference>
<dbReference type="InterPro" id="IPR001610">
    <property type="entry name" value="PAC"/>
</dbReference>
<dbReference type="PROSITE" id="PS50011">
    <property type="entry name" value="PROTEIN_KINASE_DOM"/>
    <property type="match status" value="1"/>
</dbReference>
<evidence type="ECO:0000256" key="13">
    <source>
        <dbReference type="ARBA" id="ARBA00022840"/>
    </source>
</evidence>
<feature type="domain" description="PAS" evidence="20">
    <location>
        <begin position="274"/>
        <end position="347"/>
    </location>
</feature>
<dbReference type="EC" id="2.7.11.1" evidence="3"/>
<evidence type="ECO:0000256" key="11">
    <source>
        <dbReference type="ARBA" id="ARBA00022741"/>
    </source>
</evidence>
<feature type="domain" description="PAC" evidence="21">
    <location>
        <begin position="77"/>
        <end position="131"/>
    </location>
</feature>
<dbReference type="GO" id="GO:0009882">
    <property type="term" value="F:blue light photoreceptor activity"/>
    <property type="evidence" value="ECO:0007669"/>
    <property type="project" value="UniProtKB-ARBA"/>
</dbReference>
<dbReference type="SMART" id="SM00220">
    <property type="entry name" value="S_TKc"/>
    <property type="match status" value="1"/>
</dbReference>
<evidence type="ECO:0000256" key="7">
    <source>
        <dbReference type="ARBA" id="ARBA00022630"/>
    </source>
</evidence>
<evidence type="ECO:0000256" key="4">
    <source>
        <dbReference type="ARBA" id="ARBA00022527"/>
    </source>
</evidence>
<evidence type="ECO:0000256" key="18">
    <source>
        <dbReference type="PROSITE-ProRule" id="PRU10141"/>
    </source>
</evidence>
<evidence type="ECO:0000256" key="14">
    <source>
        <dbReference type="ARBA" id="ARBA00022991"/>
    </source>
</evidence>
<dbReference type="InterPro" id="IPR035965">
    <property type="entry name" value="PAS-like_dom_sf"/>
</dbReference>
<dbReference type="PROSITE" id="PS50113">
    <property type="entry name" value="PAC"/>
    <property type="match status" value="2"/>
</dbReference>
<keyword evidence="12" id="KW-0418">Kinase</keyword>
<keyword evidence="14" id="KW-0157">Chromophore</keyword>
<dbReference type="Gene3D" id="3.30.450.20">
    <property type="entry name" value="PAS domain"/>
    <property type="match status" value="2"/>
</dbReference>
<evidence type="ECO:0000256" key="1">
    <source>
        <dbReference type="ARBA" id="ARBA00001917"/>
    </source>
</evidence>
<dbReference type="InterPro" id="IPR011009">
    <property type="entry name" value="Kinase-like_dom_sf"/>
</dbReference>
<dbReference type="CDD" id="cd00130">
    <property type="entry name" value="PAS"/>
    <property type="match status" value="2"/>
</dbReference>
<evidence type="ECO:0000256" key="5">
    <source>
        <dbReference type="ARBA" id="ARBA00022543"/>
    </source>
</evidence>
<dbReference type="Pfam" id="PF13426">
    <property type="entry name" value="PAS_9"/>
    <property type="match status" value="2"/>
</dbReference>
<sequence>MRVSSDLMDALSSFKQTFVVSDATKPDYPIVYASAGFFTMTGYSPKEVIGHNCRFLQGPETDPADVEKIRQAVKQGKNFCGRLLNYRKDGTQFWNLLTITPIKDENDKVIKFIGMQVEVSKHTEGAKEKARRPNGLPESLIRYDARQKDKATESVTELVGVFRKPPPATPILQPVTVDSKFVSPMPLPAASKPHRRSSEPHLDARGVKLSGVSEYGDTRSKRTSGFLSMLGLGKSQAVQQQEETISEFDLDASLLGFERRQSQDDFDRTLGIRRGIDLATTLERIDKNFVITDPRLPDNPIIFASDEFLELTEYTREEILGRNCRFLQGPETDQNTVQQIRDAIKEKRDITVQLLNYTKSGKPFWNLFHLQAMHDQRGELQYFIGVQLDGSEYVEPVRHRLSDNTEQKSAKLVRETARNIDTAVRELPDANTAPEDLWLYHSRIVRPKPHMGGTPAWQAMIKIRTSGQKLGLKHFKPIKPLGCGDTGSVHLVELRGTNQVYAMKAMDKTVMLDRNKVHRACAERQILDLLDHPFLPTLYASFQTATHVCLITDFCPGGELFLVLERQPKKHVREVSARFYAAEVVLALEYLHCKGVVYRDLKPENILVTRSGHVQLTDFDLSFMTSPEVQVIFPEKPKKKVKKAKDIVRPVFCAEPVTTSNSFVGTEEYIAPEIIAGQGHSSAVDWWALGILLYEMLFGRTPFRGKNRQKTFSNVLEKELHFPVNNPVSLEVKMLIRALLNRDPTKRLGSQRGANDIKCHPFFRDIKWPLLRNMTPPRLEVPLSITSILPDLEDKEADLEWNDFEAASTFADTF</sequence>
<dbReference type="SUPFAM" id="SSF55785">
    <property type="entry name" value="PYP-like sensor domain (PAS domain)"/>
    <property type="match status" value="2"/>
</dbReference>
<dbReference type="PROSITE" id="PS00108">
    <property type="entry name" value="PROTEIN_KINASE_ST"/>
    <property type="match status" value="1"/>
</dbReference>
<accession>A0A126WXM3</accession>
<keyword evidence="6" id="KW-0716">Sensory transduction</keyword>
<dbReference type="InterPro" id="IPR017441">
    <property type="entry name" value="Protein_kinase_ATP_BS"/>
</dbReference>
<dbReference type="FunFam" id="1.10.510.10:FF:000265">
    <property type="entry name" value="Putative LOV domain-containing protein"/>
    <property type="match status" value="1"/>
</dbReference>
<feature type="domain" description="Protein kinase" evidence="19">
    <location>
        <begin position="475"/>
        <end position="763"/>
    </location>
</feature>
<evidence type="ECO:0000256" key="8">
    <source>
        <dbReference type="ARBA" id="ARBA00022643"/>
    </source>
</evidence>
<proteinExistence type="evidence at transcript level"/>
<dbReference type="GO" id="GO:0004674">
    <property type="term" value="F:protein serine/threonine kinase activity"/>
    <property type="evidence" value="ECO:0007669"/>
    <property type="project" value="UniProtKB-KW"/>
</dbReference>
<dbReference type="PANTHER" id="PTHR45637">
    <property type="entry name" value="FLIPPASE KINASE 1-RELATED"/>
    <property type="match status" value="1"/>
</dbReference>